<reference evidence="2" key="1">
    <citation type="submission" date="2020-02" db="EMBL/GenBank/DDBJ databases">
        <authorList>
            <person name="Meier V. D."/>
        </authorList>
    </citation>
    <scope>NUCLEOTIDE SEQUENCE</scope>
    <source>
        <strain evidence="2">AVDCRST_MAG51</strain>
    </source>
</reference>
<feature type="compositionally biased region" description="Gly residues" evidence="1">
    <location>
        <begin position="60"/>
        <end position="75"/>
    </location>
</feature>
<dbReference type="AlphaFoldDB" id="A0A6J4PW48"/>
<feature type="non-terminal residue" evidence="2">
    <location>
        <position position="1"/>
    </location>
</feature>
<accession>A0A6J4PW48</accession>
<sequence length="90" mass="9562">EQPDEHRILRVQPGVRLLEWRRHLLPRHGAGAARARPPGHLLRTGRFRAAAAPRHPGSAVGPGGGVFGRFRGGGSANRRTGAGRRPGGQG</sequence>
<feature type="region of interest" description="Disordered" evidence="1">
    <location>
        <begin position="52"/>
        <end position="90"/>
    </location>
</feature>
<evidence type="ECO:0000256" key="1">
    <source>
        <dbReference type="SAM" id="MobiDB-lite"/>
    </source>
</evidence>
<organism evidence="2">
    <name type="scientific">uncultured Ramlibacter sp</name>
    <dbReference type="NCBI Taxonomy" id="260755"/>
    <lineage>
        <taxon>Bacteria</taxon>
        <taxon>Pseudomonadati</taxon>
        <taxon>Pseudomonadota</taxon>
        <taxon>Betaproteobacteria</taxon>
        <taxon>Burkholderiales</taxon>
        <taxon>Comamonadaceae</taxon>
        <taxon>Ramlibacter</taxon>
        <taxon>environmental samples</taxon>
    </lineage>
</organism>
<feature type="non-terminal residue" evidence="2">
    <location>
        <position position="90"/>
    </location>
</feature>
<protein>
    <submittedName>
        <fullName evidence="2">Spore_germination_protein_CgeB</fullName>
    </submittedName>
</protein>
<name>A0A6J4PW48_9BURK</name>
<proteinExistence type="predicted"/>
<dbReference type="EMBL" id="CADCUX010000466">
    <property type="protein sequence ID" value="CAA9423761.1"/>
    <property type="molecule type" value="Genomic_DNA"/>
</dbReference>
<evidence type="ECO:0000313" key="2">
    <source>
        <dbReference type="EMBL" id="CAA9423761.1"/>
    </source>
</evidence>
<gene>
    <name evidence="2" type="ORF">AVDCRST_MAG51-2201</name>
</gene>